<gene>
    <name evidence="1" type="ORF">GDO54_003294</name>
</gene>
<sequence length="86" mass="9607">MEKNQTENGHQCDACFSPEGIKCTENKTQKCTGNEFECLVFSGFANRAGDEIKKFYVLGCINNDGCLYDWDSLPGSEVFNSTFVCK</sequence>
<evidence type="ECO:0000313" key="2">
    <source>
        <dbReference type="Proteomes" id="UP001181693"/>
    </source>
</evidence>
<dbReference type="SUPFAM" id="SSF57302">
    <property type="entry name" value="Snake toxin-like"/>
    <property type="match status" value="1"/>
</dbReference>
<evidence type="ECO:0000313" key="1">
    <source>
        <dbReference type="EMBL" id="DBA15835.1"/>
    </source>
</evidence>
<proteinExistence type="predicted"/>
<dbReference type="Proteomes" id="UP001181693">
    <property type="component" value="Unassembled WGS sequence"/>
</dbReference>
<dbReference type="AlphaFoldDB" id="A0AAV2ZKM6"/>
<dbReference type="Gene3D" id="2.10.60.10">
    <property type="entry name" value="CD59"/>
    <property type="match status" value="1"/>
</dbReference>
<accession>A0AAV2ZKM6</accession>
<evidence type="ECO:0008006" key="3">
    <source>
        <dbReference type="Google" id="ProtNLM"/>
    </source>
</evidence>
<protein>
    <recommendedName>
        <fullName evidence="3">Sodefrin-like factor</fullName>
    </recommendedName>
</protein>
<dbReference type="EMBL" id="DYDO01000011">
    <property type="protein sequence ID" value="DBA15835.1"/>
    <property type="molecule type" value="Genomic_DNA"/>
</dbReference>
<reference evidence="1" key="1">
    <citation type="thesis" date="2020" institute="ProQuest LLC" country="789 East Eisenhower Parkway, Ann Arbor, MI, USA">
        <title>Comparative Genomics and Chromosome Evolution.</title>
        <authorList>
            <person name="Mudd A.B."/>
        </authorList>
    </citation>
    <scope>NUCLEOTIDE SEQUENCE</scope>
    <source>
        <strain evidence="1">1538</strain>
        <tissue evidence="1">Blood</tissue>
    </source>
</reference>
<dbReference type="InterPro" id="IPR045860">
    <property type="entry name" value="Snake_toxin-like_sf"/>
</dbReference>
<name>A0AAV2ZKM6_PYXAD</name>
<organism evidence="1 2">
    <name type="scientific">Pyxicephalus adspersus</name>
    <name type="common">African bullfrog</name>
    <dbReference type="NCBI Taxonomy" id="30357"/>
    <lineage>
        <taxon>Eukaryota</taxon>
        <taxon>Metazoa</taxon>
        <taxon>Chordata</taxon>
        <taxon>Craniata</taxon>
        <taxon>Vertebrata</taxon>
        <taxon>Euteleostomi</taxon>
        <taxon>Amphibia</taxon>
        <taxon>Batrachia</taxon>
        <taxon>Anura</taxon>
        <taxon>Neobatrachia</taxon>
        <taxon>Ranoidea</taxon>
        <taxon>Pyxicephalidae</taxon>
        <taxon>Pyxicephalinae</taxon>
        <taxon>Pyxicephalus</taxon>
    </lineage>
</organism>
<comment type="caution">
    <text evidence="1">The sequence shown here is derived from an EMBL/GenBank/DDBJ whole genome shotgun (WGS) entry which is preliminary data.</text>
</comment>
<keyword evidence="2" id="KW-1185">Reference proteome</keyword>